<gene>
    <name evidence="5" type="ORF">ASJ35_17980</name>
</gene>
<dbReference type="Pfam" id="PF02518">
    <property type="entry name" value="HATPase_c"/>
    <property type="match status" value="1"/>
</dbReference>
<evidence type="ECO:0000259" key="3">
    <source>
        <dbReference type="Pfam" id="PF02518"/>
    </source>
</evidence>
<keyword evidence="2" id="KW-0812">Transmembrane</keyword>
<evidence type="ECO:0000256" key="2">
    <source>
        <dbReference type="SAM" id="Phobius"/>
    </source>
</evidence>
<keyword evidence="2" id="KW-1133">Transmembrane helix</keyword>
<dbReference type="PANTHER" id="PTHR34220:SF7">
    <property type="entry name" value="SENSOR HISTIDINE KINASE YPDA"/>
    <property type="match status" value="1"/>
</dbReference>
<dbReference type="SUPFAM" id="SSF55874">
    <property type="entry name" value="ATPase domain of HSP90 chaperone/DNA topoisomerase II/histidine kinase"/>
    <property type="match status" value="1"/>
</dbReference>
<dbReference type="Gene3D" id="3.30.565.10">
    <property type="entry name" value="Histidine kinase-like ATPase, C-terminal domain"/>
    <property type="match status" value="1"/>
</dbReference>
<dbReference type="Pfam" id="PF06580">
    <property type="entry name" value="His_kinase"/>
    <property type="match status" value="1"/>
</dbReference>
<dbReference type="Gene3D" id="6.10.340.10">
    <property type="match status" value="1"/>
</dbReference>
<dbReference type="InterPro" id="IPR050640">
    <property type="entry name" value="Bact_2-comp_sensor_kinase"/>
</dbReference>
<dbReference type="EMBL" id="LMUA01000050">
    <property type="protein sequence ID" value="KUE74671.1"/>
    <property type="molecule type" value="Genomic_DNA"/>
</dbReference>
<feature type="domain" description="Histidine kinase/HSP90-like ATPase" evidence="3">
    <location>
        <begin position="478"/>
        <end position="583"/>
    </location>
</feature>
<evidence type="ECO:0000256" key="1">
    <source>
        <dbReference type="SAM" id="Coils"/>
    </source>
</evidence>
<dbReference type="RefSeq" id="WP_055079491.1">
    <property type="nucleotide sequence ID" value="NZ_CATXDA010000017.1"/>
</dbReference>
<dbReference type="InterPro" id="IPR036890">
    <property type="entry name" value="HATPase_C_sf"/>
</dbReference>
<protein>
    <recommendedName>
        <fullName evidence="7">Signal transduction histidine kinase internal region domain-containing protein</fullName>
    </recommendedName>
</protein>
<feature type="transmembrane region" description="Helical" evidence="2">
    <location>
        <begin position="295"/>
        <end position="315"/>
    </location>
</feature>
<dbReference type="PANTHER" id="PTHR34220">
    <property type="entry name" value="SENSOR HISTIDINE KINASE YPDA"/>
    <property type="match status" value="1"/>
</dbReference>
<reference evidence="5 6" key="1">
    <citation type="submission" date="2015-10" db="EMBL/GenBank/DDBJ databases">
        <title>A novel member of the family Ruminococcaceae isolated from human faeces.</title>
        <authorList>
            <person name="Shkoporov A.N."/>
            <person name="Chaplin A.V."/>
            <person name="Motuzova O.V."/>
            <person name="Kafarskaia L.I."/>
            <person name="Efimov B.A."/>
        </authorList>
    </citation>
    <scope>NUCLEOTIDE SEQUENCE [LARGE SCALE GENOMIC DNA]</scope>
    <source>
        <strain evidence="5 6">668</strain>
    </source>
</reference>
<organism evidence="5 6">
    <name type="scientific">Ruthenibacterium lactatiformans</name>
    <dbReference type="NCBI Taxonomy" id="1550024"/>
    <lineage>
        <taxon>Bacteria</taxon>
        <taxon>Bacillati</taxon>
        <taxon>Bacillota</taxon>
        <taxon>Clostridia</taxon>
        <taxon>Eubacteriales</taxon>
        <taxon>Oscillospiraceae</taxon>
        <taxon>Ruthenibacterium</taxon>
    </lineage>
</organism>
<evidence type="ECO:0000313" key="6">
    <source>
        <dbReference type="Proteomes" id="UP000053433"/>
    </source>
</evidence>
<sequence>MRLTLRQKLVIWFSLAFCGIIAGFGILVLRNNGDRYQQQSYAHCRRIVQANIDLADNYFEQLSNVVYIVVSDQDIITSVNYRMNNPDVDYSIELYNQRKVEAKIKQFDVLENVKNAIIVGPSGEYLYYYGASLVQGYAFDEQPWFMEATDTNRMRFVNYHPTDYLLNGSEKQTVSLVVPILNASQYFLAETAYLLCDFSLEPILVDPGRDGEVQIAVYNGKDPVHIPSQLALADSQLAELSKHIEEGKHSFVLDACRENRSSYLVVNDTSEISGWLILGIMPLDSIQELRSANRVFVLALMLAAFVVVLGVSALLTRSVLVPMNALIQKFNAIGRGEKNVCFKKTASVEVDLIAETAAQMLKKNDQLTAEIVEESKQRVQAQMRALQHQINPHFLNNILQSLKALAVCGDTEAISKVATLLGKLLTYSVYDPYDMVPLAREFEYTGTYIALQNIRFQNKILYTVDLPEAAEQFLVPKLIIQPLVENAIEHGFISSEGGRIILSADLDEKEMYIAVTNTGRVIEAEQVERLNCMLHEKKADAQGTSIGMLNVLARLKSCFGSGADLRVMSRDGMNTSIVLTLPYGKEG</sequence>
<keyword evidence="1" id="KW-0175">Coiled coil</keyword>
<dbReference type="GO" id="GO:0000155">
    <property type="term" value="F:phosphorelay sensor kinase activity"/>
    <property type="evidence" value="ECO:0007669"/>
    <property type="project" value="InterPro"/>
</dbReference>
<evidence type="ECO:0000259" key="4">
    <source>
        <dbReference type="Pfam" id="PF06580"/>
    </source>
</evidence>
<feature type="coiled-coil region" evidence="1">
    <location>
        <begin position="357"/>
        <end position="389"/>
    </location>
</feature>
<evidence type="ECO:0000313" key="5">
    <source>
        <dbReference type="EMBL" id="KUE74671.1"/>
    </source>
</evidence>
<feature type="transmembrane region" description="Helical" evidence="2">
    <location>
        <begin position="9"/>
        <end position="29"/>
    </location>
</feature>
<name>A0A0W7TLR0_9FIRM</name>
<dbReference type="GO" id="GO:0016020">
    <property type="term" value="C:membrane"/>
    <property type="evidence" value="ECO:0007669"/>
    <property type="project" value="InterPro"/>
</dbReference>
<evidence type="ECO:0008006" key="7">
    <source>
        <dbReference type="Google" id="ProtNLM"/>
    </source>
</evidence>
<feature type="domain" description="Signal transduction histidine kinase internal region" evidence="4">
    <location>
        <begin position="381"/>
        <end position="460"/>
    </location>
</feature>
<proteinExistence type="predicted"/>
<comment type="caution">
    <text evidence="5">The sequence shown here is derived from an EMBL/GenBank/DDBJ whole genome shotgun (WGS) entry which is preliminary data.</text>
</comment>
<keyword evidence="2" id="KW-0472">Membrane</keyword>
<dbReference type="Proteomes" id="UP000053433">
    <property type="component" value="Unassembled WGS sequence"/>
</dbReference>
<accession>A0A0W7TLR0</accession>
<dbReference type="InterPro" id="IPR010559">
    <property type="entry name" value="Sig_transdc_His_kin_internal"/>
</dbReference>
<dbReference type="AlphaFoldDB" id="A0A0W7TLR0"/>
<dbReference type="InterPro" id="IPR003594">
    <property type="entry name" value="HATPase_dom"/>
</dbReference>